<proteinExistence type="predicted"/>
<protein>
    <submittedName>
        <fullName evidence="1">Uncharacterized protein</fullName>
    </submittedName>
</protein>
<accession>A0A285HJR7</accession>
<gene>
    <name evidence="1" type="ORF">SAMN06265827_12015</name>
</gene>
<sequence length="99" mass="11681">MENNTTIQEYIEKNLEYSNVLLNFTEMLVMMTKKDSTIKIEKVEAEELAEEFDQELWGLDLTISIVLGNEAYGKTELFLFEDKEKRDNLYDYLNQLVSL</sequence>
<reference evidence="2" key="1">
    <citation type="submission" date="2017-09" db="EMBL/GenBank/DDBJ databases">
        <authorList>
            <person name="Varghese N."/>
            <person name="Submissions S."/>
        </authorList>
    </citation>
    <scope>NUCLEOTIDE SEQUENCE [LARGE SCALE GENOMIC DNA]</scope>
    <source>
        <strain evidence="2">MSL47</strain>
    </source>
</reference>
<name>A0A285HJR7_9FIRM</name>
<organism evidence="1 2">
    <name type="scientific">Orenia metallireducens</name>
    <dbReference type="NCBI Taxonomy" id="1413210"/>
    <lineage>
        <taxon>Bacteria</taxon>
        <taxon>Bacillati</taxon>
        <taxon>Bacillota</taxon>
        <taxon>Clostridia</taxon>
        <taxon>Halanaerobiales</taxon>
        <taxon>Halobacteroidaceae</taxon>
        <taxon>Orenia</taxon>
    </lineage>
</organism>
<dbReference type="EMBL" id="OBDZ01000020">
    <property type="protein sequence ID" value="SNY35853.1"/>
    <property type="molecule type" value="Genomic_DNA"/>
</dbReference>
<keyword evidence="2" id="KW-1185">Reference proteome</keyword>
<dbReference type="AlphaFoldDB" id="A0A285HJR7"/>
<dbReference type="Proteomes" id="UP000219573">
    <property type="component" value="Unassembled WGS sequence"/>
</dbReference>
<evidence type="ECO:0000313" key="2">
    <source>
        <dbReference type="Proteomes" id="UP000219573"/>
    </source>
</evidence>
<dbReference type="RefSeq" id="WP_097018562.1">
    <property type="nucleotide sequence ID" value="NZ_OBDZ01000020.1"/>
</dbReference>
<evidence type="ECO:0000313" key="1">
    <source>
        <dbReference type="EMBL" id="SNY35853.1"/>
    </source>
</evidence>